<reference evidence="1" key="2">
    <citation type="journal article" date="2023" name="Microbiol Resour">
        <title>Decontamination and Annotation of the Draft Genome Sequence of the Oomycete Lagenidium giganteum ARSEF 373.</title>
        <authorList>
            <person name="Morgan W.R."/>
            <person name="Tartar A."/>
        </authorList>
    </citation>
    <scope>NUCLEOTIDE SEQUENCE</scope>
    <source>
        <strain evidence="1">ARSEF 373</strain>
    </source>
</reference>
<keyword evidence="2" id="KW-1185">Reference proteome</keyword>
<protein>
    <recommendedName>
        <fullName evidence="3">Integrase zinc-binding domain-containing protein</fullName>
    </recommendedName>
</protein>
<gene>
    <name evidence="1" type="ORF">N0F65_007812</name>
</gene>
<sequence>MHVMKNHLRRLFYIQDVDALIDDFCRRCSPCLHAKGGKIISRPRVDTYRCAKRN</sequence>
<evidence type="ECO:0000313" key="2">
    <source>
        <dbReference type="Proteomes" id="UP001146120"/>
    </source>
</evidence>
<accession>A0AAV2Z0M5</accession>
<evidence type="ECO:0000313" key="1">
    <source>
        <dbReference type="EMBL" id="DBA00187.1"/>
    </source>
</evidence>
<organism evidence="1 2">
    <name type="scientific">Lagenidium giganteum</name>
    <dbReference type="NCBI Taxonomy" id="4803"/>
    <lineage>
        <taxon>Eukaryota</taxon>
        <taxon>Sar</taxon>
        <taxon>Stramenopiles</taxon>
        <taxon>Oomycota</taxon>
        <taxon>Peronosporomycetes</taxon>
        <taxon>Pythiales</taxon>
        <taxon>Pythiaceae</taxon>
    </lineage>
</organism>
<evidence type="ECO:0008006" key="3">
    <source>
        <dbReference type="Google" id="ProtNLM"/>
    </source>
</evidence>
<dbReference type="EMBL" id="DAKRPA010000068">
    <property type="protein sequence ID" value="DBA00187.1"/>
    <property type="molecule type" value="Genomic_DNA"/>
</dbReference>
<dbReference type="Proteomes" id="UP001146120">
    <property type="component" value="Unassembled WGS sequence"/>
</dbReference>
<comment type="caution">
    <text evidence="1">The sequence shown here is derived from an EMBL/GenBank/DDBJ whole genome shotgun (WGS) entry which is preliminary data.</text>
</comment>
<reference evidence="1" key="1">
    <citation type="submission" date="2022-11" db="EMBL/GenBank/DDBJ databases">
        <authorList>
            <person name="Morgan W.R."/>
            <person name="Tartar A."/>
        </authorList>
    </citation>
    <scope>NUCLEOTIDE SEQUENCE</scope>
    <source>
        <strain evidence="1">ARSEF 373</strain>
    </source>
</reference>
<name>A0AAV2Z0M5_9STRA</name>
<dbReference type="AlphaFoldDB" id="A0AAV2Z0M5"/>
<proteinExistence type="predicted"/>